<evidence type="ECO:0000313" key="6">
    <source>
        <dbReference type="EMBL" id="ANG62278.1"/>
    </source>
</evidence>
<dbReference type="GO" id="GO:0016620">
    <property type="term" value="F:oxidoreductase activity, acting on the aldehyde or oxo group of donors, NAD or NADP as acceptor"/>
    <property type="evidence" value="ECO:0007669"/>
    <property type="project" value="InterPro"/>
</dbReference>
<organism evidence="6 7">
    <name type="scientific">Marinobacterium aestuarii</name>
    <dbReference type="NCBI Taxonomy" id="1821621"/>
    <lineage>
        <taxon>Bacteria</taxon>
        <taxon>Pseudomonadati</taxon>
        <taxon>Pseudomonadota</taxon>
        <taxon>Gammaproteobacteria</taxon>
        <taxon>Oceanospirillales</taxon>
        <taxon>Oceanospirillaceae</taxon>
        <taxon>Marinobacterium</taxon>
    </lineage>
</organism>
<sequence>MTYLISLNPATGEPVGEIPTTSLDAIPALVCAARGARSNWSHLSIEARGECLLRAAEDLLQESERLGELLSQEMGKPLRKGISEVRFCAQSIEPRVKQAVAALQSRRSSDGDTESTLYYDPLGVCAVISPWNYPMSMPQWMLLPALLCGNTVLFKPSEETPLIAQAYADVLNRHLPPGVLQVVQGPDQQGRALVEADINMVAFTGSREAGKDIMTRAAVGLKRLMLELGGKDPLLVLDDADLDAAAEFACANSFENAGQVCVATERVYVDRQVLDCFEQRVTERAAQYLAGPWHDAKSRLGPMIHDRQRQHVLDQIEQALASGARLLHGGKDHPPRYITPTVLTDCRSDMWIMQQETFGPVLCIQGYDNLDEALFLANSTEYGLGAVVFGEDEDRAWQVARHLEAGMIGVNKSCFGTVECPWVGARQSGYGFHGSAEGFHQFCQLRVVSKPLSG</sequence>
<protein>
    <submittedName>
        <fullName evidence="6">Aldehyde dehydrogenase</fullName>
    </submittedName>
</protein>
<dbReference type="InterPro" id="IPR029510">
    <property type="entry name" value="Ald_DH_CS_GLU"/>
</dbReference>
<dbReference type="STRING" id="1821621.A8C75_07085"/>
<dbReference type="Gene3D" id="3.40.605.10">
    <property type="entry name" value="Aldehyde Dehydrogenase, Chain A, domain 1"/>
    <property type="match status" value="1"/>
</dbReference>
<dbReference type="PROSITE" id="PS00070">
    <property type="entry name" value="ALDEHYDE_DEHYDR_CYS"/>
    <property type="match status" value="1"/>
</dbReference>
<evidence type="ECO:0000256" key="3">
    <source>
        <dbReference type="PROSITE-ProRule" id="PRU10007"/>
    </source>
</evidence>
<name>A0A1A9EX85_9GAMM</name>
<dbReference type="InterPro" id="IPR016161">
    <property type="entry name" value="Ald_DH/histidinol_DH"/>
</dbReference>
<dbReference type="PROSITE" id="PS00687">
    <property type="entry name" value="ALDEHYDE_DEHYDR_GLU"/>
    <property type="match status" value="1"/>
</dbReference>
<reference evidence="6 7" key="2">
    <citation type="journal article" date="2018" name="Int. J. Syst. Evol. Microbiol.">
        <title>Marinobacterium aestuarii sp. nov., a benzene-degrading marine bacterium isolated from estuary sediment.</title>
        <authorList>
            <person name="Bae S.S."/>
            <person name="Jung J."/>
            <person name="Chung D."/>
            <person name="Baek K."/>
        </authorList>
    </citation>
    <scope>NUCLEOTIDE SEQUENCE [LARGE SCALE GENOMIC DNA]</scope>
    <source>
        <strain evidence="6 7">ST58-10</strain>
    </source>
</reference>
<evidence type="ECO:0000259" key="5">
    <source>
        <dbReference type="Pfam" id="PF00171"/>
    </source>
</evidence>
<evidence type="ECO:0000313" key="7">
    <source>
        <dbReference type="Proteomes" id="UP000078070"/>
    </source>
</evidence>
<reference evidence="7" key="1">
    <citation type="submission" date="2016-05" db="EMBL/GenBank/DDBJ databases">
        <authorList>
            <person name="Baek K."/>
            <person name="Yang S.-J."/>
        </authorList>
    </citation>
    <scope>NUCLEOTIDE SEQUENCE [LARGE SCALE GENOMIC DNA]</scope>
    <source>
        <strain evidence="7">ST58-10</strain>
    </source>
</reference>
<dbReference type="InterPro" id="IPR015590">
    <property type="entry name" value="Aldehyde_DH_dom"/>
</dbReference>
<dbReference type="FunFam" id="3.40.309.10:FF:000009">
    <property type="entry name" value="Aldehyde dehydrogenase A"/>
    <property type="match status" value="1"/>
</dbReference>
<dbReference type="InterPro" id="IPR016163">
    <property type="entry name" value="Ald_DH_C"/>
</dbReference>
<dbReference type="OrthoDB" id="9812625at2"/>
<dbReference type="InterPro" id="IPR016162">
    <property type="entry name" value="Ald_DH_N"/>
</dbReference>
<dbReference type="CDD" id="cd07078">
    <property type="entry name" value="ALDH"/>
    <property type="match status" value="1"/>
</dbReference>
<dbReference type="KEGG" id="mars:A8C75_07085"/>
<feature type="domain" description="Aldehyde dehydrogenase" evidence="5">
    <location>
        <begin position="6"/>
        <end position="448"/>
    </location>
</feature>
<accession>A0A1A9EX85</accession>
<dbReference type="SUPFAM" id="SSF53720">
    <property type="entry name" value="ALDH-like"/>
    <property type="match status" value="1"/>
</dbReference>
<dbReference type="RefSeq" id="WP_067379976.1">
    <property type="nucleotide sequence ID" value="NZ_CP015839.1"/>
</dbReference>
<keyword evidence="7" id="KW-1185">Reference proteome</keyword>
<evidence type="ECO:0000256" key="4">
    <source>
        <dbReference type="RuleBase" id="RU003345"/>
    </source>
</evidence>
<comment type="similarity">
    <text evidence="1 4">Belongs to the aldehyde dehydrogenase family.</text>
</comment>
<feature type="active site" evidence="3">
    <location>
        <position position="227"/>
    </location>
</feature>
<evidence type="ECO:0000256" key="1">
    <source>
        <dbReference type="ARBA" id="ARBA00009986"/>
    </source>
</evidence>
<proteinExistence type="inferred from homology"/>
<dbReference type="PANTHER" id="PTHR11699">
    <property type="entry name" value="ALDEHYDE DEHYDROGENASE-RELATED"/>
    <property type="match status" value="1"/>
</dbReference>
<dbReference type="Pfam" id="PF00171">
    <property type="entry name" value="Aldedh"/>
    <property type="match status" value="1"/>
</dbReference>
<keyword evidence="2 4" id="KW-0560">Oxidoreductase</keyword>
<dbReference type="Gene3D" id="3.40.309.10">
    <property type="entry name" value="Aldehyde Dehydrogenase, Chain A, domain 2"/>
    <property type="match status" value="1"/>
</dbReference>
<dbReference type="AlphaFoldDB" id="A0A1A9EX85"/>
<dbReference type="InterPro" id="IPR016160">
    <property type="entry name" value="Ald_DH_CS_CYS"/>
</dbReference>
<gene>
    <name evidence="6" type="ORF">A8C75_07085</name>
</gene>
<dbReference type="Proteomes" id="UP000078070">
    <property type="component" value="Chromosome"/>
</dbReference>
<dbReference type="EMBL" id="CP015839">
    <property type="protein sequence ID" value="ANG62278.1"/>
    <property type="molecule type" value="Genomic_DNA"/>
</dbReference>
<evidence type="ECO:0000256" key="2">
    <source>
        <dbReference type="ARBA" id="ARBA00023002"/>
    </source>
</evidence>